<evidence type="ECO:0000256" key="1">
    <source>
        <dbReference type="ARBA" id="ARBA00005964"/>
    </source>
</evidence>
<evidence type="ECO:0000256" key="3">
    <source>
        <dbReference type="RuleBase" id="RU361235"/>
    </source>
</evidence>
<dbReference type="OMA" id="IHEYPAN"/>
<feature type="domain" description="Carboxylesterase type B" evidence="4">
    <location>
        <begin position="25"/>
        <end position="361"/>
    </location>
</feature>
<dbReference type="InterPro" id="IPR002018">
    <property type="entry name" value="CarbesteraseB"/>
</dbReference>
<dbReference type="InterPro" id="IPR019826">
    <property type="entry name" value="Carboxylesterase_B_AS"/>
</dbReference>
<dbReference type="AlphaFoldDB" id="A0A1Y2F1K2"/>
<dbReference type="InterPro" id="IPR029058">
    <property type="entry name" value="AB_hydrolase_fold"/>
</dbReference>
<dbReference type="PANTHER" id="PTHR43918">
    <property type="entry name" value="ACETYLCHOLINESTERASE"/>
    <property type="match status" value="1"/>
</dbReference>
<dbReference type="PANTHER" id="PTHR43918:SF4">
    <property type="entry name" value="CARBOXYLIC ESTER HYDROLASE"/>
    <property type="match status" value="1"/>
</dbReference>
<organism evidence="5 6">
    <name type="scientific">Protomyces lactucae-debilis</name>
    <dbReference type="NCBI Taxonomy" id="2754530"/>
    <lineage>
        <taxon>Eukaryota</taxon>
        <taxon>Fungi</taxon>
        <taxon>Dikarya</taxon>
        <taxon>Ascomycota</taxon>
        <taxon>Taphrinomycotina</taxon>
        <taxon>Taphrinomycetes</taxon>
        <taxon>Taphrinales</taxon>
        <taxon>Protomycetaceae</taxon>
        <taxon>Protomyces</taxon>
    </lineage>
</organism>
<dbReference type="EMBL" id="MCFI01000019">
    <property type="protein sequence ID" value="ORY77739.1"/>
    <property type="molecule type" value="Genomic_DNA"/>
</dbReference>
<evidence type="ECO:0000256" key="2">
    <source>
        <dbReference type="ARBA" id="ARBA00022801"/>
    </source>
</evidence>
<evidence type="ECO:0000313" key="6">
    <source>
        <dbReference type="Proteomes" id="UP000193685"/>
    </source>
</evidence>
<protein>
    <recommendedName>
        <fullName evidence="3">Carboxylic ester hydrolase</fullName>
        <ecNumber evidence="3">3.1.1.-</ecNumber>
    </recommendedName>
</protein>
<dbReference type="GO" id="GO:0052689">
    <property type="term" value="F:carboxylic ester hydrolase activity"/>
    <property type="evidence" value="ECO:0007669"/>
    <property type="project" value="TreeGrafter"/>
</dbReference>
<accession>A0A1Y2F1K2</accession>
<feature type="signal peptide" evidence="3">
    <location>
        <begin position="1"/>
        <end position="21"/>
    </location>
</feature>
<dbReference type="GeneID" id="63787289"/>
<dbReference type="InterPro" id="IPR050654">
    <property type="entry name" value="AChE-related_enzymes"/>
</dbReference>
<comment type="similarity">
    <text evidence="1 3">Belongs to the type-B carboxylesterase/lipase family.</text>
</comment>
<reference evidence="5 6" key="1">
    <citation type="submission" date="2016-07" db="EMBL/GenBank/DDBJ databases">
        <title>Pervasive Adenine N6-methylation of Active Genes in Fungi.</title>
        <authorList>
            <consortium name="DOE Joint Genome Institute"/>
            <person name="Mondo S.J."/>
            <person name="Dannebaum R.O."/>
            <person name="Kuo R.C."/>
            <person name="Labutti K."/>
            <person name="Haridas S."/>
            <person name="Kuo A."/>
            <person name="Salamov A."/>
            <person name="Ahrendt S.R."/>
            <person name="Lipzen A."/>
            <person name="Sullivan W."/>
            <person name="Andreopoulos W.B."/>
            <person name="Clum A."/>
            <person name="Lindquist E."/>
            <person name="Daum C."/>
            <person name="Ramamoorthy G.K."/>
            <person name="Gryganskyi A."/>
            <person name="Culley D."/>
            <person name="Magnuson J.K."/>
            <person name="James T.Y."/>
            <person name="O'Malley M.A."/>
            <person name="Stajich J.E."/>
            <person name="Spatafora J.W."/>
            <person name="Visel A."/>
            <person name="Grigoriev I.V."/>
        </authorList>
    </citation>
    <scope>NUCLEOTIDE SEQUENCE [LARGE SCALE GENOMIC DNA]</scope>
    <source>
        <strain evidence="5 6">12-1054</strain>
    </source>
</reference>
<dbReference type="STRING" id="56484.A0A1Y2F1K2"/>
<dbReference type="RefSeq" id="XP_040723124.1">
    <property type="nucleotide sequence ID" value="XM_040870690.1"/>
</dbReference>
<dbReference type="EC" id="3.1.1.-" evidence="3"/>
<evidence type="ECO:0000313" key="5">
    <source>
        <dbReference type="EMBL" id="ORY77739.1"/>
    </source>
</evidence>
<dbReference type="SUPFAM" id="SSF53474">
    <property type="entry name" value="alpha/beta-Hydrolases"/>
    <property type="match status" value="1"/>
</dbReference>
<feature type="domain" description="Carboxylesterase type B" evidence="4">
    <location>
        <begin position="363"/>
        <end position="482"/>
    </location>
</feature>
<comment type="caution">
    <text evidence="5">The sequence shown here is derived from an EMBL/GenBank/DDBJ whole genome shotgun (WGS) entry which is preliminary data.</text>
</comment>
<name>A0A1Y2F1K2_PROLT</name>
<dbReference type="PROSITE" id="PS00122">
    <property type="entry name" value="CARBOXYLESTERASE_B_1"/>
    <property type="match status" value="1"/>
</dbReference>
<dbReference type="OrthoDB" id="408631at2759"/>
<feature type="chain" id="PRO_5011811740" description="Carboxylic ester hydrolase" evidence="3">
    <location>
        <begin position="22"/>
        <end position="529"/>
    </location>
</feature>
<proteinExistence type="inferred from homology"/>
<dbReference type="Pfam" id="PF00135">
    <property type="entry name" value="COesterase"/>
    <property type="match status" value="2"/>
</dbReference>
<keyword evidence="2 3" id="KW-0378">Hydrolase</keyword>
<keyword evidence="3" id="KW-0732">Signal</keyword>
<dbReference type="Gene3D" id="3.40.50.1820">
    <property type="entry name" value="alpha/beta hydrolase"/>
    <property type="match status" value="2"/>
</dbReference>
<dbReference type="Proteomes" id="UP000193685">
    <property type="component" value="Unassembled WGS sequence"/>
</dbReference>
<sequence length="529" mass="57040">MQMQGALLLTALAAVAAQANSSDPLVVSTNVGTFRGFNTTASVRTWLGIRFGAPANGTLRFRPPRRAQAIPKGTVFNATKYSPSCPELGGQNGSDLGGPRREYGEDCLSLNIWAPSVDRLNTSSSGANVLVWIYGGGFTGGSNALALYNGSNWVRDQNNTIIVGVNYRINMFGFPTAGSGVELRDVNPGLQDQRLAVEWVYNNIANFGGDPEKITLFGQSAGAASIGAWPYAYQFDPIARGLIMQSGSEFLTSSISSTNPTTAKVLWDTIANRTGCAPNGTTTANVQSQFKCLQQVNFTTLYAAVRNFSGSNNFLPTPNDFNVFNQSQYLAKGNRGEFAPLPVLIGTNENEGTTLGSYGVSSEALVTRVAFTCPAGEVVGDRFNVTPSVPLWQYRYQGQWPNLNPPGSRLGSFHSSEISMVFGTYNLSRVANATREQIATSKLMQDAWTVFADSPSDGLKRAYNWSTADPEGNDLIVIGQRNLSTVLFNRTDAYTFGCGGVYEDYFETGPDMPNNAIPVKRNLLSVLSF</sequence>
<evidence type="ECO:0000259" key="4">
    <source>
        <dbReference type="Pfam" id="PF00135"/>
    </source>
</evidence>
<keyword evidence="6" id="KW-1185">Reference proteome</keyword>
<gene>
    <name evidence="5" type="ORF">BCR37DRAFT_389042</name>
</gene>